<name>A0A1Y4LTP7_9FIRM</name>
<accession>A0A1Y4LTP7</accession>
<evidence type="ECO:0000313" key="2">
    <source>
        <dbReference type="Proteomes" id="UP000195326"/>
    </source>
</evidence>
<evidence type="ECO:0000313" key="1">
    <source>
        <dbReference type="EMBL" id="OUP60006.1"/>
    </source>
</evidence>
<organism evidence="1 2">
    <name type="scientific">Butyricicoccus pullicaecorum</name>
    <dbReference type="NCBI Taxonomy" id="501571"/>
    <lineage>
        <taxon>Bacteria</taxon>
        <taxon>Bacillati</taxon>
        <taxon>Bacillota</taxon>
        <taxon>Clostridia</taxon>
        <taxon>Eubacteriales</taxon>
        <taxon>Butyricicoccaceae</taxon>
        <taxon>Butyricicoccus</taxon>
    </lineage>
</organism>
<gene>
    <name evidence="1" type="ORF">B5F15_04100</name>
</gene>
<protein>
    <submittedName>
        <fullName evidence="1">Uncharacterized protein</fullName>
    </submittedName>
</protein>
<dbReference type="EMBL" id="NFKL01000004">
    <property type="protein sequence ID" value="OUP60006.1"/>
    <property type="molecule type" value="Genomic_DNA"/>
</dbReference>
<proteinExistence type="predicted"/>
<sequence length="59" mass="6469">MVGLSHERTLCAKHCASADALFYYFLVDFRKAKIKKGVPCPAGHGSGLCPENPQTFEKV</sequence>
<comment type="caution">
    <text evidence="1">The sequence shown here is derived from an EMBL/GenBank/DDBJ whole genome shotgun (WGS) entry which is preliminary data.</text>
</comment>
<dbReference type="Proteomes" id="UP000195326">
    <property type="component" value="Unassembled WGS sequence"/>
</dbReference>
<reference evidence="2" key="1">
    <citation type="submission" date="2017-04" db="EMBL/GenBank/DDBJ databases">
        <title>Function of individual gut microbiota members based on whole genome sequencing of pure cultures obtained from chicken caecum.</title>
        <authorList>
            <person name="Medvecky M."/>
            <person name="Cejkova D."/>
            <person name="Polansky O."/>
            <person name="Karasova D."/>
            <person name="Kubasova T."/>
            <person name="Cizek A."/>
            <person name="Rychlik I."/>
        </authorList>
    </citation>
    <scope>NUCLEOTIDE SEQUENCE [LARGE SCALE GENOMIC DNA]</scope>
    <source>
        <strain evidence="2">An179</strain>
    </source>
</reference>
<dbReference type="AlphaFoldDB" id="A0A1Y4LTP7"/>